<gene>
    <name evidence="2" type="ORF">B5V02_28470</name>
</gene>
<evidence type="ECO:0000313" key="3">
    <source>
        <dbReference type="Proteomes" id="UP000248616"/>
    </source>
</evidence>
<feature type="transmembrane region" description="Helical" evidence="1">
    <location>
        <begin position="15"/>
        <end position="36"/>
    </location>
</feature>
<keyword evidence="1" id="KW-0812">Transmembrane</keyword>
<keyword evidence="1" id="KW-1133">Transmembrane helix</keyword>
<accession>A0A2W7BWP8</accession>
<evidence type="ECO:0000313" key="2">
    <source>
        <dbReference type="EMBL" id="PZV35017.1"/>
    </source>
</evidence>
<keyword evidence="3" id="KW-1185">Reference proteome</keyword>
<protein>
    <submittedName>
        <fullName evidence="2">Uncharacterized protein</fullName>
    </submittedName>
</protein>
<evidence type="ECO:0000256" key="1">
    <source>
        <dbReference type="SAM" id="Phobius"/>
    </source>
</evidence>
<dbReference type="Proteomes" id="UP000248616">
    <property type="component" value="Unassembled WGS sequence"/>
</dbReference>
<reference evidence="3" key="1">
    <citation type="submission" date="2017-03" db="EMBL/GenBank/DDBJ databases">
        <authorList>
            <person name="Safronova V.I."/>
            <person name="Sazanova A.L."/>
            <person name="Chirak E.R."/>
        </authorList>
    </citation>
    <scope>NUCLEOTIDE SEQUENCE [LARGE SCALE GENOMIC DNA]</scope>
    <source>
        <strain evidence="3">Ach-343</strain>
    </source>
</reference>
<keyword evidence="1" id="KW-0472">Membrane</keyword>
<dbReference type="EMBL" id="MZXV01000062">
    <property type="protein sequence ID" value="PZV35017.1"/>
    <property type="molecule type" value="Genomic_DNA"/>
</dbReference>
<comment type="caution">
    <text evidence="2">The sequence shown here is derived from an EMBL/GenBank/DDBJ whole genome shotgun (WGS) entry which is preliminary data.</text>
</comment>
<dbReference type="AlphaFoldDB" id="A0A2W7BWP8"/>
<proteinExistence type="predicted"/>
<organism evidence="2 3">
    <name type="scientific">Mesorhizobium kowhaii</name>
    <dbReference type="NCBI Taxonomy" id="1300272"/>
    <lineage>
        <taxon>Bacteria</taxon>
        <taxon>Pseudomonadati</taxon>
        <taxon>Pseudomonadota</taxon>
        <taxon>Alphaproteobacteria</taxon>
        <taxon>Hyphomicrobiales</taxon>
        <taxon>Phyllobacteriaceae</taxon>
        <taxon>Mesorhizobium</taxon>
    </lineage>
</organism>
<name>A0A2W7BWP8_9HYPH</name>
<sequence>MGDRTVIIVTDMTTALPVVIGAFVLLALIGGAYLFVSWRLQVADDHVQALRSRMRVQLDELRDAMLEDMDARAETLSSANEGALYDYSRQLLVRAVQYFEADGSFQLTFGGV</sequence>